<name>A0A9D2IG92_9FIRM</name>
<reference evidence="6" key="2">
    <citation type="submission" date="2021-04" db="EMBL/GenBank/DDBJ databases">
        <authorList>
            <person name="Gilroy R."/>
        </authorList>
    </citation>
    <scope>NUCLEOTIDE SEQUENCE</scope>
    <source>
        <strain evidence="6">CHK192-9172</strain>
    </source>
</reference>
<dbReference type="EMBL" id="DXCH01000229">
    <property type="protein sequence ID" value="HIZ07932.1"/>
    <property type="molecule type" value="Genomic_DNA"/>
</dbReference>
<dbReference type="Gene3D" id="3.30.70.20">
    <property type="match status" value="1"/>
</dbReference>
<dbReference type="SUPFAM" id="SSF54862">
    <property type="entry name" value="4Fe-4S ferredoxins"/>
    <property type="match status" value="1"/>
</dbReference>
<evidence type="ECO:0000256" key="1">
    <source>
        <dbReference type="ARBA" id="ARBA00022485"/>
    </source>
</evidence>
<keyword evidence="3" id="KW-0408">Iron</keyword>
<evidence type="ECO:0000313" key="6">
    <source>
        <dbReference type="EMBL" id="HIZ07932.1"/>
    </source>
</evidence>
<feature type="domain" description="4Fe-4S ferredoxin-type" evidence="5">
    <location>
        <begin position="46"/>
        <end position="75"/>
    </location>
</feature>
<dbReference type="InterPro" id="IPR017896">
    <property type="entry name" value="4Fe4S_Fe-S-bd"/>
</dbReference>
<dbReference type="PROSITE" id="PS51379">
    <property type="entry name" value="4FE4S_FER_2"/>
    <property type="match status" value="2"/>
</dbReference>
<keyword evidence="2" id="KW-0479">Metal-binding</keyword>
<gene>
    <name evidence="6" type="ORF">IAA08_08360</name>
</gene>
<dbReference type="AlphaFoldDB" id="A0A9D2IG92"/>
<evidence type="ECO:0000313" key="7">
    <source>
        <dbReference type="Proteomes" id="UP000824024"/>
    </source>
</evidence>
<dbReference type="PANTHER" id="PTHR43687">
    <property type="entry name" value="ADENYLYLSULFATE REDUCTASE, BETA SUBUNIT"/>
    <property type="match status" value="1"/>
</dbReference>
<dbReference type="PROSITE" id="PS00198">
    <property type="entry name" value="4FE4S_FER_1"/>
    <property type="match status" value="1"/>
</dbReference>
<comment type="caution">
    <text evidence="6">The sequence shown here is derived from an EMBL/GenBank/DDBJ whole genome shotgun (WGS) entry which is preliminary data.</text>
</comment>
<evidence type="ECO:0000259" key="5">
    <source>
        <dbReference type="PROSITE" id="PS51379"/>
    </source>
</evidence>
<feature type="domain" description="4Fe-4S ferredoxin-type" evidence="5">
    <location>
        <begin position="14"/>
        <end position="43"/>
    </location>
</feature>
<organism evidence="6 7">
    <name type="scientific">Candidatus Eubacterium avistercoris</name>
    <dbReference type="NCBI Taxonomy" id="2838567"/>
    <lineage>
        <taxon>Bacteria</taxon>
        <taxon>Bacillati</taxon>
        <taxon>Bacillota</taxon>
        <taxon>Clostridia</taxon>
        <taxon>Eubacteriales</taxon>
        <taxon>Eubacteriaceae</taxon>
        <taxon>Eubacterium</taxon>
    </lineage>
</organism>
<dbReference type="InterPro" id="IPR017900">
    <property type="entry name" value="4Fe4S_Fe_S_CS"/>
</dbReference>
<dbReference type="InterPro" id="IPR050572">
    <property type="entry name" value="Fe-S_Ferredoxin"/>
</dbReference>
<dbReference type="GO" id="GO:0046872">
    <property type="term" value="F:metal ion binding"/>
    <property type="evidence" value="ECO:0007669"/>
    <property type="project" value="UniProtKB-KW"/>
</dbReference>
<protein>
    <submittedName>
        <fullName evidence="6">Ferredoxin family protein</fullName>
    </submittedName>
</protein>
<evidence type="ECO:0000256" key="4">
    <source>
        <dbReference type="ARBA" id="ARBA00023014"/>
    </source>
</evidence>
<keyword evidence="1" id="KW-0004">4Fe-4S</keyword>
<evidence type="ECO:0000256" key="2">
    <source>
        <dbReference type="ARBA" id="ARBA00022723"/>
    </source>
</evidence>
<proteinExistence type="predicted"/>
<reference evidence="6" key="1">
    <citation type="journal article" date="2021" name="PeerJ">
        <title>Extensive microbial diversity within the chicken gut microbiome revealed by metagenomics and culture.</title>
        <authorList>
            <person name="Gilroy R."/>
            <person name="Ravi A."/>
            <person name="Getino M."/>
            <person name="Pursley I."/>
            <person name="Horton D.L."/>
            <person name="Alikhan N.F."/>
            <person name="Baker D."/>
            <person name="Gharbi K."/>
            <person name="Hall N."/>
            <person name="Watson M."/>
            <person name="Adriaenssens E.M."/>
            <person name="Foster-Nyarko E."/>
            <person name="Jarju S."/>
            <person name="Secka A."/>
            <person name="Antonio M."/>
            <person name="Oren A."/>
            <person name="Chaudhuri R.R."/>
            <person name="La Ragione R."/>
            <person name="Hildebrand F."/>
            <person name="Pallen M.J."/>
        </authorList>
    </citation>
    <scope>NUCLEOTIDE SEQUENCE</scope>
    <source>
        <strain evidence="6">CHK192-9172</strain>
    </source>
</reference>
<keyword evidence="4" id="KW-0411">Iron-sulfur</keyword>
<sequence>MTIKEMGEDQRRLATVTVDEDLCMGCQKCIRTCCNDVYKWDKEKRLAIAAYPEECVECYQCMYYCPSGAITVEAAQIAFYDPLYDRLGLND</sequence>
<dbReference type="Proteomes" id="UP000824024">
    <property type="component" value="Unassembled WGS sequence"/>
</dbReference>
<dbReference type="GO" id="GO:0051539">
    <property type="term" value="F:4 iron, 4 sulfur cluster binding"/>
    <property type="evidence" value="ECO:0007669"/>
    <property type="project" value="UniProtKB-KW"/>
</dbReference>
<dbReference type="Pfam" id="PF12838">
    <property type="entry name" value="Fer4_7"/>
    <property type="match status" value="1"/>
</dbReference>
<dbReference type="PANTHER" id="PTHR43687:SF1">
    <property type="entry name" value="FERREDOXIN III"/>
    <property type="match status" value="1"/>
</dbReference>
<evidence type="ECO:0000256" key="3">
    <source>
        <dbReference type="ARBA" id="ARBA00023004"/>
    </source>
</evidence>
<accession>A0A9D2IG92</accession>